<gene>
    <name evidence="1" type="ORF">Pla22_01440</name>
</gene>
<dbReference type="EMBL" id="SJPI01000001">
    <property type="protein sequence ID" value="TWT52520.1"/>
    <property type="molecule type" value="Genomic_DNA"/>
</dbReference>
<reference evidence="1 2" key="1">
    <citation type="submission" date="2019-02" db="EMBL/GenBank/DDBJ databases">
        <title>Deep-cultivation of Planctomycetes and their phenomic and genomic characterization uncovers novel biology.</title>
        <authorList>
            <person name="Wiegand S."/>
            <person name="Jogler M."/>
            <person name="Boedeker C."/>
            <person name="Pinto D."/>
            <person name="Vollmers J."/>
            <person name="Rivas-Marin E."/>
            <person name="Kohn T."/>
            <person name="Peeters S.H."/>
            <person name="Heuer A."/>
            <person name="Rast P."/>
            <person name="Oberbeckmann S."/>
            <person name="Bunk B."/>
            <person name="Jeske O."/>
            <person name="Meyerdierks A."/>
            <person name="Storesund J.E."/>
            <person name="Kallscheuer N."/>
            <person name="Luecker S."/>
            <person name="Lage O.M."/>
            <person name="Pohl T."/>
            <person name="Merkel B.J."/>
            <person name="Hornburger P."/>
            <person name="Mueller R.-W."/>
            <person name="Bruemmer F."/>
            <person name="Labrenz M."/>
            <person name="Spormann A.M."/>
            <person name="Op Den Camp H."/>
            <person name="Overmann J."/>
            <person name="Amann R."/>
            <person name="Jetten M.S.M."/>
            <person name="Mascher T."/>
            <person name="Medema M.H."/>
            <person name="Devos D.P."/>
            <person name="Kaster A.-K."/>
            <person name="Ovreas L."/>
            <person name="Rohde M."/>
            <person name="Galperin M.Y."/>
            <person name="Jogler C."/>
        </authorList>
    </citation>
    <scope>NUCLEOTIDE SEQUENCE [LARGE SCALE GENOMIC DNA]</scope>
    <source>
        <strain evidence="1 2">Pla22</strain>
    </source>
</reference>
<accession>A0A5C5WQ11</accession>
<keyword evidence="2" id="KW-1185">Reference proteome</keyword>
<evidence type="ECO:0008006" key="3">
    <source>
        <dbReference type="Google" id="ProtNLM"/>
    </source>
</evidence>
<dbReference type="Proteomes" id="UP000316598">
    <property type="component" value="Unassembled WGS sequence"/>
</dbReference>
<evidence type="ECO:0000313" key="2">
    <source>
        <dbReference type="Proteomes" id="UP000316598"/>
    </source>
</evidence>
<sequence length="362" mass="38477">MALRIVCPFCPLNCDDVGIADGQLLDSRCSKLSKEFAAAVSDEVVARIDNDSVAIGQAEQAALNLLESQDGVSVTVRSATLQLSKTLSRLAIKATTYVDGSPTSLAYQNVVRRTGVISATLADVRLHADLIVMLGQPDVTMPRFREKIERSNEDVNVVSLRDPNAGYIAELASCLIHGQDSKDDSVASLSTQIKSAKYIAFVVGPDAFNNDEALPSIEMLVDVVLKLNQVTQDRSQRAVLLSMNPVATLACVHGWNTNRTVCVAVADQNVPNEVTVRIGSPSDDSGCSDIQLGGQDLGVGFAGIYLPSSTAGLHFSDAVIRGDGTVTLPLRPSLSSPLPTPSDWLVRLGLVLQPSKTPQASH</sequence>
<protein>
    <recommendedName>
        <fullName evidence="3">Formylmethanofuran dehydrogenase subunit B</fullName>
    </recommendedName>
</protein>
<evidence type="ECO:0000313" key="1">
    <source>
        <dbReference type="EMBL" id="TWT52520.1"/>
    </source>
</evidence>
<name>A0A5C5WQ11_9BACT</name>
<comment type="caution">
    <text evidence="1">The sequence shown here is derived from an EMBL/GenBank/DDBJ whole genome shotgun (WGS) entry which is preliminary data.</text>
</comment>
<proteinExistence type="predicted"/>
<organism evidence="1 2">
    <name type="scientific">Rubripirellula amarantea</name>
    <dbReference type="NCBI Taxonomy" id="2527999"/>
    <lineage>
        <taxon>Bacteria</taxon>
        <taxon>Pseudomonadati</taxon>
        <taxon>Planctomycetota</taxon>
        <taxon>Planctomycetia</taxon>
        <taxon>Pirellulales</taxon>
        <taxon>Pirellulaceae</taxon>
        <taxon>Rubripirellula</taxon>
    </lineage>
</organism>
<dbReference type="OrthoDB" id="240576at2"/>
<dbReference type="AlphaFoldDB" id="A0A5C5WQ11"/>
<dbReference type="RefSeq" id="WP_146512878.1">
    <property type="nucleotide sequence ID" value="NZ_SJPI01000001.1"/>
</dbReference>